<evidence type="ECO:0000256" key="9">
    <source>
        <dbReference type="SAM" id="MobiDB-lite"/>
    </source>
</evidence>
<dbReference type="Gene3D" id="2.30.30.100">
    <property type="match status" value="1"/>
</dbReference>
<evidence type="ECO:0000256" key="2">
    <source>
        <dbReference type="ARBA" id="ARBA00004514"/>
    </source>
</evidence>
<keyword evidence="4" id="KW-0507">mRNA processing</keyword>
<accession>A0A8H6QHP1</accession>
<dbReference type="GO" id="GO:0005681">
    <property type="term" value="C:spliceosomal complex"/>
    <property type="evidence" value="ECO:0007669"/>
    <property type="project" value="InterPro"/>
</dbReference>
<feature type="compositionally biased region" description="Polar residues" evidence="9">
    <location>
        <begin position="122"/>
        <end position="145"/>
    </location>
</feature>
<sequence>MGKLTSTIGIPIKLLNEAQGHVVTLEITSGVVYRGKLLEAEDNMNVQLKDITVTARDGRVSHLDQVYIRGSHVKFFIVPDMLRNAPMFRSRGQRGRGVGLARDSNLSDSPLIQRKPTRHSTEMTSAPHPNSASQSQTTTAPQISNPRRLLILSPSSHSTSTIPSLLHSLTETPVVDPPASFAGYTTHPPLRLTNRYYTADIPIWVDEIPLPAAADEHAHTLAHTETETQTQTQTVGEGNSSPSPSPSPAQWAVEFSGADARVVRDAIGALVICIRNLEDTSTCLPAGAGAGAGTTESRDDVKSLKEFLSAVGRVKGVIEEERGEVGDVPVLLVLVGEGHKDRRLRAEDGDLEELDASDEPFSVGWWEDQLFEMGMVGVEVLEWDPKGEEGEQRNAYGEYQGMRRIREILETHDWAAPSEDADPGGFSDDDLEEHLLGLDRGENGFDLEVNELEREMLGLRMAIEHGGDIVDDQDENEENDDGLKVESLEALMMRMQAIRDMSFELPESERKKFAAKAVRDIMKEL</sequence>
<dbReference type="InterPro" id="IPR034099">
    <property type="entry name" value="SmD3"/>
</dbReference>
<dbReference type="FunFam" id="2.30.30.100:FF:000002">
    <property type="entry name" value="Small nuclear ribonucleoprotein Sm D3"/>
    <property type="match status" value="1"/>
</dbReference>
<dbReference type="GO" id="GO:0003723">
    <property type="term" value="F:RNA binding"/>
    <property type="evidence" value="ECO:0007669"/>
    <property type="project" value="InterPro"/>
</dbReference>
<comment type="similarity">
    <text evidence="3">Belongs to the snRNP core protein family.</text>
</comment>
<dbReference type="Gene3D" id="3.40.50.11960">
    <property type="match status" value="1"/>
</dbReference>
<comment type="caution">
    <text evidence="11">The sequence shown here is derived from an EMBL/GenBank/DDBJ whole genome shotgun (WGS) entry which is preliminary data.</text>
</comment>
<dbReference type="EMBL" id="JACBAE010001115">
    <property type="protein sequence ID" value="KAF7172899.1"/>
    <property type="molecule type" value="Genomic_DNA"/>
</dbReference>
<dbReference type="GO" id="GO:0005829">
    <property type="term" value="C:cytosol"/>
    <property type="evidence" value="ECO:0007669"/>
    <property type="project" value="UniProtKB-SubCell"/>
</dbReference>
<feature type="region of interest" description="Disordered" evidence="9">
    <location>
        <begin position="224"/>
        <end position="250"/>
    </location>
</feature>
<dbReference type="AlphaFoldDB" id="A0A8H6QHP1"/>
<proteinExistence type="inferred from homology"/>
<dbReference type="SMART" id="SM00651">
    <property type="entry name" value="Sm"/>
    <property type="match status" value="1"/>
</dbReference>
<dbReference type="GO" id="GO:0016192">
    <property type="term" value="P:vesicle-mediated transport"/>
    <property type="evidence" value="ECO:0007669"/>
    <property type="project" value="InterPro"/>
</dbReference>
<dbReference type="SUPFAM" id="SSF50182">
    <property type="entry name" value="Sm-like ribonucleoproteins"/>
    <property type="match status" value="1"/>
</dbReference>
<dbReference type="CDD" id="cd01721">
    <property type="entry name" value="Sm_D3"/>
    <property type="match status" value="1"/>
</dbReference>
<evidence type="ECO:0000256" key="7">
    <source>
        <dbReference type="ARBA" id="ARBA00023274"/>
    </source>
</evidence>
<dbReference type="InterPro" id="IPR047575">
    <property type="entry name" value="Sm"/>
</dbReference>
<feature type="region of interest" description="Disordered" evidence="9">
    <location>
        <begin position="89"/>
        <end position="145"/>
    </location>
</feature>
<dbReference type="Pfam" id="PF10199">
    <property type="entry name" value="Adaptin_binding"/>
    <property type="match status" value="1"/>
</dbReference>
<dbReference type="InterPro" id="IPR010920">
    <property type="entry name" value="LSM_dom_sf"/>
</dbReference>
<keyword evidence="5" id="KW-0508">mRNA splicing</keyword>
<evidence type="ECO:0000256" key="8">
    <source>
        <dbReference type="ARBA" id="ARBA00025892"/>
    </source>
</evidence>
<keyword evidence="6" id="KW-0539">Nucleus</keyword>
<comment type="subcellular location">
    <subcellularLocation>
        <location evidence="2">Cytoplasm</location>
        <location evidence="2">Cytosol</location>
    </subcellularLocation>
    <subcellularLocation>
        <location evidence="1">Nucleus</location>
    </subcellularLocation>
</comment>
<evidence type="ECO:0000256" key="3">
    <source>
        <dbReference type="ARBA" id="ARBA00008146"/>
    </source>
</evidence>
<protein>
    <recommendedName>
        <fullName evidence="10">Sm domain-containing protein</fullName>
    </recommendedName>
</protein>
<evidence type="ECO:0000259" key="10">
    <source>
        <dbReference type="PROSITE" id="PS52002"/>
    </source>
</evidence>
<dbReference type="PROSITE" id="PS52002">
    <property type="entry name" value="SM"/>
    <property type="match status" value="1"/>
</dbReference>
<dbReference type="GO" id="GO:0030674">
    <property type="term" value="F:protein-macromolecule adaptor activity"/>
    <property type="evidence" value="ECO:0007669"/>
    <property type="project" value="TreeGrafter"/>
</dbReference>
<dbReference type="GO" id="GO:0005685">
    <property type="term" value="C:U1 snRNP"/>
    <property type="evidence" value="ECO:0007669"/>
    <property type="project" value="UniProtKB-ARBA"/>
</dbReference>
<name>A0A8H6QHP1_9EURO</name>
<evidence type="ECO:0000313" key="12">
    <source>
        <dbReference type="Proteomes" id="UP000654922"/>
    </source>
</evidence>
<dbReference type="GO" id="GO:0000387">
    <property type="term" value="P:spliceosomal snRNP assembly"/>
    <property type="evidence" value="ECO:0007669"/>
    <property type="project" value="InterPro"/>
</dbReference>
<dbReference type="Pfam" id="PF01423">
    <property type="entry name" value="LSM"/>
    <property type="match status" value="1"/>
</dbReference>
<comment type="subunit">
    <text evidence="8">Component of the heptameric LSM1-LSM7 complex, which consists of LSM1, LSM2, LSM3, LSM4, LSM5, LSM6 and LSM7. Component of the heptameric LSM2-LSM8 complex, which consists of LSM2, LSM3, LSM4, LSM5, LSM6, LSM7 and LSM8. The LSm subunits form a seven-membered ring structure with a doughnut shape.</text>
</comment>
<dbReference type="InterPro" id="IPR001163">
    <property type="entry name" value="Sm_dom_euk/arc"/>
</dbReference>
<evidence type="ECO:0000313" key="11">
    <source>
        <dbReference type="EMBL" id="KAF7172899.1"/>
    </source>
</evidence>
<dbReference type="PANTHER" id="PTHR28043">
    <property type="entry name" value="INCREASED RECOMBINATION CENTERS PROTEIN 6"/>
    <property type="match status" value="1"/>
</dbReference>
<evidence type="ECO:0000256" key="4">
    <source>
        <dbReference type="ARBA" id="ARBA00022664"/>
    </source>
</evidence>
<dbReference type="PANTHER" id="PTHR28043:SF1">
    <property type="entry name" value="INCREASED RECOMBINATION CENTERS PROTEIN 6"/>
    <property type="match status" value="1"/>
</dbReference>
<evidence type="ECO:0000256" key="6">
    <source>
        <dbReference type="ARBA" id="ARBA00023242"/>
    </source>
</evidence>
<dbReference type="InterPro" id="IPR034627">
    <property type="entry name" value="Irc6"/>
</dbReference>
<reference evidence="11" key="1">
    <citation type="submission" date="2020-06" db="EMBL/GenBank/DDBJ databases">
        <title>Draft genome sequences of strains closely related to Aspergillus parafelis and Aspergillus hiratsukae.</title>
        <authorList>
            <person name="Dos Santos R.A.C."/>
            <person name="Rivero-Menendez O."/>
            <person name="Steenwyk J.L."/>
            <person name="Mead M.E."/>
            <person name="Goldman G.H."/>
            <person name="Alastruey-Izquierdo A."/>
            <person name="Rokas A."/>
        </authorList>
    </citation>
    <scope>NUCLEOTIDE SEQUENCE</scope>
    <source>
        <strain evidence="11">CNM-CM5623</strain>
    </source>
</reference>
<evidence type="ECO:0000256" key="1">
    <source>
        <dbReference type="ARBA" id="ARBA00004123"/>
    </source>
</evidence>
<evidence type="ECO:0000256" key="5">
    <source>
        <dbReference type="ARBA" id="ARBA00023187"/>
    </source>
</evidence>
<organism evidence="11 12">
    <name type="scientific">Aspergillus felis</name>
    <dbReference type="NCBI Taxonomy" id="1287682"/>
    <lineage>
        <taxon>Eukaryota</taxon>
        <taxon>Fungi</taxon>
        <taxon>Dikarya</taxon>
        <taxon>Ascomycota</taxon>
        <taxon>Pezizomycotina</taxon>
        <taxon>Eurotiomycetes</taxon>
        <taxon>Eurotiomycetidae</taxon>
        <taxon>Eurotiales</taxon>
        <taxon>Aspergillaceae</taxon>
        <taxon>Aspergillus</taxon>
        <taxon>Aspergillus subgen. Fumigati</taxon>
    </lineage>
</organism>
<gene>
    <name evidence="11" type="ORF">CNMCM5623_005073</name>
</gene>
<dbReference type="OrthoDB" id="10261384at2759"/>
<dbReference type="Proteomes" id="UP000654922">
    <property type="component" value="Unassembled WGS sequence"/>
</dbReference>
<feature type="domain" description="Sm" evidence="10">
    <location>
        <begin position="10"/>
        <end position="82"/>
    </location>
</feature>
<keyword evidence="7" id="KW-0687">Ribonucleoprotein</keyword>